<feature type="region of interest" description="Disordered" evidence="1">
    <location>
        <begin position="100"/>
        <end position="119"/>
    </location>
</feature>
<protein>
    <submittedName>
        <fullName evidence="2">Uncharacterized protein</fullName>
    </submittedName>
</protein>
<dbReference type="PANTHER" id="PTHR33220">
    <property type="entry name" value="BNAA09G04420D PROTEIN"/>
    <property type="match status" value="1"/>
</dbReference>
<dbReference type="PANTHER" id="PTHR33220:SF5">
    <property type="entry name" value="RRNA INTRON-ENCODED HOMING ENDONUCLEASE"/>
    <property type="match status" value="1"/>
</dbReference>
<organism evidence="2 3">
    <name type="scientific">Senna tora</name>
    <dbReference type="NCBI Taxonomy" id="362788"/>
    <lineage>
        <taxon>Eukaryota</taxon>
        <taxon>Viridiplantae</taxon>
        <taxon>Streptophyta</taxon>
        <taxon>Embryophyta</taxon>
        <taxon>Tracheophyta</taxon>
        <taxon>Spermatophyta</taxon>
        <taxon>Magnoliopsida</taxon>
        <taxon>eudicotyledons</taxon>
        <taxon>Gunneridae</taxon>
        <taxon>Pentapetalae</taxon>
        <taxon>rosids</taxon>
        <taxon>fabids</taxon>
        <taxon>Fabales</taxon>
        <taxon>Fabaceae</taxon>
        <taxon>Caesalpinioideae</taxon>
        <taxon>Cassia clade</taxon>
        <taxon>Senna</taxon>
    </lineage>
</organism>
<accession>A0A834W8H5</accession>
<reference evidence="2" key="1">
    <citation type="submission" date="2020-09" db="EMBL/GenBank/DDBJ databases">
        <title>Genome-Enabled Discovery of Anthraquinone Biosynthesis in Senna tora.</title>
        <authorList>
            <person name="Kang S.-H."/>
            <person name="Pandey R.P."/>
            <person name="Lee C.-M."/>
            <person name="Sim J.-S."/>
            <person name="Jeong J.-T."/>
            <person name="Choi B.-S."/>
            <person name="Jung M."/>
            <person name="Ginzburg D."/>
            <person name="Zhao K."/>
            <person name="Won S.Y."/>
            <person name="Oh T.-J."/>
            <person name="Yu Y."/>
            <person name="Kim N.-H."/>
            <person name="Lee O.R."/>
            <person name="Lee T.-H."/>
            <person name="Bashyal P."/>
            <person name="Kim T.-S."/>
            <person name="Lee W.-H."/>
            <person name="Kawkins C."/>
            <person name="Kim C.-K."/>
            <person name="Kim J.S."/>
            <person name="Ahn B.O."/>
            <person name="Rhee S.Y."/>
            <person name="Sohng J.K."/>
        </authorList>
    </citation>
    <scope>NUCLEOTIDE SEQUENCE</scope>
    <source>
        <tissue evidence="2">Leaf</tissue>
    </source>
</reference>
<dbReference type="AlphaFoldDB" id="A0A834W8H5"/>
<name>A0A834W8H5_9FABA</name>
<gene>
    <name evidence="2" type="ORF">G2W53_040035</name>
</gene>
<comment type="caution">
    <text evidence="2">The sequence shown here is derived from an EMBL/GenBank/DDBJ whole genome shotgun (WGS) entry which is preliminary data.</text>
</comment>
<keyword evidence="3" id="KW-1185">Reference proteome</keyword>
<dbReference type="Proteomes" id="UP000634136">
    <property type="component" value="Unassembled WGS sequence"/>
</dbReference>
<evidence type="ECO:0000313" key="3">
    <source>
        <dbReference type="Proteomes" id="UP000634136"/>
    </source>
</evidence>
<proteinExistence type="predicted"/>
<evidence type="ECO:0000313" key="2">
    <source>
        <dbReference type="EMBL" id="KAF7807874.1"/>
    </source>
</evidence>
<sequence length="119" mass="12935">MRRRPSAASFLEGLWPLRPRKFEAITGGRRAACVALSPPLGARVLTIASGNPNKNPGAGCAKEMKLTCVASANRRRFLSGANPVNHRVFERKLRPKPLGRGHVCLGVTHRSPKPRPPPD</sequence>
<evidence type="ECO:0000256" key="1">
    <source>
        <dbReference type="SAM" id="MobiDB-lite"/>
    </source>
</evidence>
<dbReference type="EMBL" id="JAAIUW010000012">
    <property type="protein sequence ID" value="KAF7807874.1"/>
    <property type="molecule type" value="Genomic_DNA"/>
</dbReference>
<dbReference type="OrthoDB" id="1695787at2759"/>